<dbReference type="GO" id="GO:0016874">
    <property type="term" value="F:ligase activity"/>
    <property type="evidence" value="ECO:0007669"/>
    <property type="project" value="UniProtKB-KW"/>
</dbReference>
<evidence type="ECO:0000256" key="3">
    <source>
        <dbReference type="ARBA" id="ARBA00022989"/>
    </source>
</evidence>
<evidence type="ECO:0000256" key="4">
    <source>
        <dbReference type="ARBA" id="ARBA00023136"/>
    </source>
</evidence>
<dbReference type="Pfam" id="PF19358">
    <property type="entry name" value="DUF5935"/>
    <property type="match status" value="1"/>
</dbReference>
<dbReference type="PANTHER" id="PTHR37422">
    <property type="entry name" value="TEICHURONIC ACID BIOSYNTHESIS PROTEIN TUAE"/>
    <property type="match status" value="1"/>
</dbReference>
<name>A0ABX1EV81_9PROT</name>
<dbReference type="EMBL" id="JAAVTX010000002">
    <property type="protein sequence ID" value="NKE44028.1"/>
    <property type="molecule type" value="Genomic_DNA"/>
</dbReference>
<organism evidence="9 10">
    <name type="scientific">Falsiroseomonas frigidaquae</name>
    <dbReference type="NCBI Taxonomy" id="487318"/>
    <lineage>
        <taxon>Bacteria</taxon>
        <taxon>Pseudomonadati</taxon>
        <taxon>Pseudomonadota</taxon>
        <taxon>Alphaproteobacteria</taxon>
        <taxon>Acetobacterales</taxon>
        <taxon>Roseomonadaceae</taxon>
        <taxon>Falsiroseomonas</taxon>
    </lineage>
</organism>
<accession>A0ABX1EV81</accession>
<feature type="transmembrane region" description="Helical" evidence="6">
    <location>
        <begin position="245"/>
        <end position="262"/>
    </location>
</feature>
<feature type="transmembrane region" description="Helical" evidence="6">
    <location>
        <begin position="44"/>
        <end position="65"/>
    </location>
</feature>
<evidence type="ECO:0000313" key="10">
    <source>
        <dbReference type="Proteomes" id="UP000765160"/>
    </source>
</evidence>
<evidence type="ECO:0000256" key="6">
    <source>
        <dbReference type="SAM" id="Phobius"/>
    </source>
</evidence>
<dbReference type="RefSeq" id="WP_168047674.1">
    <property type="nucleotide sequence ID" value="NZ_JAATJR010000002.1"/>
</dbReference>
<feature type="transmembrane region" description="Helical" evidence="6">
    <location>
        <begin position="344"/>
        <end position="362"/>
    </location>
</feature>
<comment type="caution">
    <text evidence="9">The sequence shown here is derived from an EMBL/GenBank/DDBJ whole genome shotgun (WGS) entry which is preliminary data.</text>
</comment>
<feature type="transmembrane region" description="Helical" evidence="6">
    <location>
        <begin position="132"/>
        <end position="152"/>
    </location>
</feature>
<evidence type="ECO:0000256" key="2">
    <source>
        <dbReference type="ARBA" id="ARBA00022692"/>
    </source>
</evidence>
<feature type="transmembrane region" description="Helical" evidence="6">
    <location>
        <begin position="173"/>
        <end position="190"/>
    </location>
</feature>
<feature type="transmembrane region" description="Helical" evidence="6">
    <location>
        <begin position="205"/>
        <end position="238"/>
    </location>
</feature>
<feature type="domain" description="O-antigen ligase-related" evidence="7">
    <location>
        <begin position="210"/>
        <end position="352"/>
    </location>
</feature>
<keyword evidence="9" id="KW-0436">Ligase</keyword>
<feature type="domain" description="DUF5935" evidence="8">
    <location>
        <begin position="3"/>
        <end position="195"/>
    </location>
</feature>
<keyword evidence="2 6" id="KW-0812">Transmembrane</keyword>
<evidence type="ECO:0000259" key="8">
    <source>
        <dbReference type="Pfam" id="PF19358"/>
    </source>
</evidence>
<dbReference type="InterPro" id="IPR051533">
    <property type="entry name" value="WaaL-like"/>
</dbReference>
<dbReference type="InterPro" id="IPR007016">
    <property type="entry name" value="O-antigen_ligase-rel_domated"/>
</dbReference>
<dbReference type="PANTHER" id="PTHR37422:SF13">
    <property type="entry name" value="LIPOPOLYSACCHARIDE BIOSYNTHESIS PROTEIN PA4999-RELATED"/>
    <property type="match status" value="1"/>
</dbReference>
<keyword evidence="10" id="KW-1185">Reference proteome</keyword>
<evidence type="ECO:0000313" key="9">
    <source>
        <dbReference type="EMBL" id="NKE44028.1"/>
    </source>
</evidence>
<feature type="region of interest" description="Disordered" evidence="5">
    <location>
        <begin position="436"/>
        <end position="457"/>
    </location>
</feature>
<dbReference type="Proteomes" id="UP000765160">
    <property type="component" value="Unassembled WGS sequence"/>
</dbReference>
<keyword evidence="4 6" id="KW-0472">Membrane</keyword>
<feature type="transmembrane region" description="Helical" evidence="6">
    <location>
        <begin position="6"/>
        <end position="32"/>
    </location>
</feature>
<proteinExistence type="predicted"/>
<gene>
    <name evidence="9" type="ORF">HB662_04530</name>
</gene>
<protein>
    <submittedName>
        <fullName evidence="9">O-glycosylation ligase, exosortase A system-associated</fullName>
    </submittedName>
</protein>
<keyword evidence="3 6" id="KW-1133">Transmembrane helix</keyword>
<comment type="subcellular location">
    <subcellularLocation>
        <location evidence="1">Membrane</location>
        <topology evidence="1">Multi-pass membrane protein</topology>
    </subcellularLocation>
</comment>
<feature type="transmembrane region" description="Helical" evidence="6">
    <location>
        <begin position="77"/>
        <end position="96"/>
    </location>
</feature>
<feature type="transmembrane region" description="Helical" evidence="6">
    <location>
        <begin position="383"/>
        <end position="411"/>
    </location>
</feature>
<evidence type="ECO:0000256" key="5">
    <source>
        <dbReference type="SAM" id="MobiDB-lite"/>
    </source>
</evidence>
<dbReference type="NCBIfam" id="TIGR03097">
    <property type="entry name" value="PEP_O_lig_1"/>
    <property type="match status" value="1"/>
</dbReference>
<dbReference type="InterPro" id="IPR045979">
    <property type="entry name" value="DUF5935"/>
</dbReference>
<evidence type="ECO:0000259" key="7">
    <source>
        <dbReference type="Pfam" id="PF04932"/>
    </source>
</evidence>
<sequence>MLRSLYLIFVYCAFLGLGALAPFVLSLGYVWVDTFRPQQIAYILLNQFPVSAFIGALAIGGYLAADRRSPAPFGMHAALTLLFAGWITLTTVQFAVAPEAAWDKWDWAFKTVLFSAFIPLVFRSLVQIEAFIATYVFAAAIHFLPTGLKTMISGGGYGMGLGVVQGNSGFGEGSTLAAVALMLIPLVFYLRKHGTLIPRSPLTDAMFIGLAVVMVACAIGTYARTGLIGLIVLAGAIWLRSDRKILGLIVGAIAALAITHFTSDDWNERVSTINEFQTEDSALGRILVWQWTLGFVSENIFGGGFHSYQINEITFPGNAQFPEGVVTRGKAFHSIYFEVLGEHGWPGIALFLGLILTSFLSLQKAARIGRRTPGMEKVKDLAFALQVSLVVMLACGAFIGVAFQPMLWYIFALSSCTLHYARRASAAVASGDAEGAAARQGRPARTRPAVATRLRAQ</sequence>
<dbReference type="InterPro" id="IPR017528">
    <property type="entry name" value="CHP03097O-antigen_lig-rel"/>
</dbReference>
<feature type="compositionally biased region" description="Low complexity" evidence="5">
    <location>
        <begin position="446"/>
        <end position="457"/>
    </location>
</feature>
<dbReference type="Pfam" id="PF04932">
    <property type="entry name" value="Wzy_C"/>
    <property type="match status" value="1"/>
</dbReference>
<evidence type="ECO:0000256" key="1">
    <source>
        <dbReference type="ARBA" id="ARBA00004141"/>
    </source>
</evidence>
<reference evidence="9 10" key="1">
    <citation type="submission" date="2020-03" db="EMBL/GenBank/DDBJ databases">
        <title>Roseomonas selenitidurans sp. nov. isolated from soil.</title>
        <authorList>
            <person name="Liu H."/>
        </authorList>
    </citation>
    <scope>NUCLEOTIDE SEQUENCE [LARGE SCALE GENOMIC DNA]</scope>
    <source>
        <strain evidence="9 10">JCM 15073</strain>
    </source>
</reference>